<organism evidence="2 3">
    <name type="scientific">Rickenella mellea</name>
    <dbReference type="NCBI Taxonomy" id="50990"/>
    <lineage>
        <taxon>Eukaryota</taxon>
        <taxon>Fungi</taxon>
        <taxon>Dikarya</taxon>
        <taxon>Basidiomycota</taxon>
        <taxon>Agaricomycotina</taxon>
        <taxon>Agaricomycetes</taxon>
        <taxon>Hymenochaetales</taxon>
        <taxon>Rickenellaceae</taxon>
        <taxon>Rickenella</taxon>
    </lineage>
</organism>
<dbReference type="AlphaFoldDB" id="A0A4Y7PGQ3"/>
<accession>A0A4Y7PGQ3</accession>
<dbReference type="PANTHER" id="PTHR46579">
    <property type="entry name" value="F5/8 TYPE C DOMAIN-CONTAINING PROTEIN-RELATED"/>
    <property type="match status" value="1"/>
</dbReference>
<reference evidence="2 3" key="1">
    <citation type="submission" date="2018-06" db="EMBL/GenBank/DDBJ databases">
        <title>A transcriptomic atlas of mushroom development highlights an independent origin of complex multicellularity.</title>
        <authorList>
            <consortium name="DOE Joint Genome Institute"/>
            <person name="Krizsan K."/>
            <person name="Almasi E."/>
            <person name="Merenyi Z."/>
            <person name="Sahu N."/>
            <person name="Viragh M."/>
            <person name="Koszo T."/>
            <person name="Mondo S."/>
            <person name="Kiss B."/>
            <person name="Balint B."/>
            <person name="Kues U."/>
            <person name="Barry K."/>
            <person name="Hegedus J.C."/>
            <person name="Henrissat B."/>
            <person name="Johnson J."/>
            <person name="Lipzen A."/>
            <person name="Ohm R."/>
            <person name="Nagy I."/>
            <person name="Pangilinan J."/>
            <person name="Yan J."/>
            <person name="Xiong Y."/>
            <person name="Grigoriev I.V."/>
            <person name="Hibbett D.S."/>
            <person name="Nagy L.G."/>
        </authorList>
    </citation>
    <scope>NUCLEOTIDE SEQUENCE [LARGE SCALE GENOMIC DNA]</scope>
    <source>
        <strain evidence="2 3">SZMC22713</strain>
    </source>
</reference>
<dbReference type="STRING" id="50990.A0A4Y7PGQ3"/>
<feature type="region of interest" description="Disordered" evidence="1">
    <location>
        <begin position="182"/>
        <end position="210"/>
    </location>
</feature>
<dbReference type="OrthoDB" id="3239894at2759"/>
<gene>
    <name evidence="2" type="ORF">BD410DRAFT_734964</name>
</gene>
<sequence length="346" mass="39805">MIEFKLRDGDTHRRQCNEWNNLETPKERGDFFTKYGARWTELARLPYLDLVRCTVVDPMHNLLLGIVKNQWYGQWILQGALRKATTTHGRELDVIHQFLESFESPLWAGKLPLRVGEPAGGSLSADEYKLAAITVLPIIIPIVWDMYSEEANVDFQKAKLKWEDDKKEYEMAMALWESNAHQDAETGEIQTGKKRKADGQPVPPKKPKVRMQDGEARNFLRLATALKILLSSSIDDEQLERAQILLEEYLLGFKELYGESAMKPNQAWAVHIVDQIRDFGPVYSFWTFVSERLNKLLKNFNSNGLKGGQMEISMMRSFGREKQLRTMVYVPFRVLHGLTSTSSFSS</sequence>
<dbReference type="VEuPathDB" id="FungiDB:BD410DRAFT_734964"/>
<evidence type="ECO:0000313" key="2">
    <source>
        <dbReference type="EMBL" id="TDL13709.1"/>
    </source>
</evidence>
<dbReference type="PANTHER" id="PTHR46579:SF2">
    <property type="entry name" value="C2H2-TYPE DOMAIN-CONTAINING PROTEIN"/>
    <property type="match status" value="1"/>
</dbReference>
<protein>
    <submittedName>
        <fullName evidence="2">Uncharacterized protein</fullName>
    </submittedName>
</protein>
<dbReference type="EMBL" id="ML170487">
    <property type="protein sequence ID" value="TDL13709.1"/>
    <property type="molecule type" value="Genomic_DNA"/>
</dbReference>
<proteinExistence type="predicted"/>
<evidence type="ECO:0000313" key="3">
    <source>
        <dbReference type="Proteomes" id="UP000294933"/>
    </source>
</evidence>
<name>A0A4Y7PGQ3_9AGAM</name>
<dbReference type="Proteomes" id="UP000294933">
    <property type="component" value="Unassembled WGS sequence"/>
</dbReference>
<evidence type="ECO:0000256" key="1">
    <source>
        <dbReference type="SAM" id="MobiDB-lite"/>
    </source>
</evidence>
<keyword evidence="3" id="KW-1185">Reference proteome</keyword>